<feature type="region of interest" description="Disordered" evidence="1">
    <location>
        <begin position="122"/>
        <end position="149"/>
    </location>
</feature>
<feature type="compositionally biased region" description="Polar residues" evidence="1">
    <location>
        <begin position="138"/>
        <end position="149"/>
    </location>
</feature>
<dbReference type="eggNOG" id="ENOG5030RWP">
    <property type="taxonomic scope" value="Bacteria"/>
</dbReference>
<dbReference type="HOGENOM" id="CLU_126391_0_0_0"/>
<dbReference type="AlphaFoldDB" id="D4CVR4"/>
<dbReference type="RefSeq" id="WP_005973490.1">
    <property type="nucleotide sequence ID" value="NZ_GG665897.1"/>
</dbReference>
<dbReference type="GeneID" id="78419735"/>
<protein>
    <submittedName>
        <fullName evidence="2">Uncharacterized protein</fullName>
    </submittedName>
</protein>
<evidence type="ECO:0000256" key="1">
    <source>
        <dbReference type="SAM" id="MobiDB-lite"/>
    </source>
</evidence>
<dbReference type="STRING" id="546275.FUSPEROL_01510"/>
<reference evidence="2 3" key="1">
    <citation type="submission" date="2010-02" db="EMBL/GenBank/DDBJ databases">
        <authorList>
            <person name="Weinstock G."/>
            <person name="Sodergren E."/>
            <person name="Clifton S."/>
            <person name="Fulton L."/>
            <person name="Fulton B."/>
            <person name="Courtney L."/>
            <person name="Fronick C."/>
            <person name="Harrison M."/>
            <person name="Strong C."/>
            <person name="Farmer C."/>
            <person name="Delahaunty K."/>
            <person name="Markovic C."/>
            <person name="Hall O."/>
            <person name="Minx P."/>
            <person name="Tomlinson C."/>
            <person name="Mitreva M."/>
            <person name="Nelson J."/>
            <person name="Hou S."/>
            <person name="Wollam A."/>
            <person name="Pepin K.H."/>
            <person name="Johnson M."/>
            <person name="Bhonagiri V."/>
            <person name="Zhang X."/>
            <person name="Suruliraj S."/>
            <person name="Warren W."/>
            <person name="Chinwalla A."/>
            <person name="Mardis E.R."/>
            <person name="Wilson R.K."/>
        </authorList>
    </citation>
    <scope>NUCLEOTIDE SEQUENCE [LARGE SCALE GENOMIC DNA]</scope>
    <source>
        <strain evidence="2 3">ATCC 33693</strain>
    </source>
</reference>
<name>D4CVR4_9FUSO</name>
<dbReference type="EMBL" id="ACJY01000080">
    <property type="protein sequence ID" value="EFE86555.1"/>
    <property type="molecule type" value="Genomic_DNA"/>
</dbReference>
<accession>D4CVR4</accession>
<organism evidence="2 3">
    <name type="scientific">Fusobacterium periodonticum ATCC 33693</name>
    <dbReference type="NCBI Taxonomy" id="546275"/>
    <lineage>
        <taxon>Bacteria</taxon>
        <taxon>Fusobacteriati</taxon>
        <taxon>Fusobacteriota</taxon>
        <taxon>Fusobacteriia</taxon>
        <taxon>Fusobacteriales</taxon>
        <taxon>Fusobacteriaceae</taxon>
        <taxon>Fusobacterium</taxon>
    </lineage>
</organism>
<feature type="compositionally biased region" description="Basic and acidic residues" evidence="1">
    <location>
        <begin position="122"/>
        <end position="132"/>
    </location>
</feature>
<evidence type="ECO:0000313" key="2">
    <source>
        <dbReference type="EMBL" id="EFE86555.1"/>
    </source>
</evidence>
<dbReference type="Proteomes" id="UP000003748">
    <property type="component" value="Unassembled WGS sequence"/>
</dbReference>
<proteinExistence type="predicted"/>
<sequence>MDRAPKIYAEWIKIFDVLKTAEDDEQVLTLMQEGEIVWQSGVAERFLRKIVDAVNFRLNRAIDNFHKAPKVDENELIKAMMQLRKELQFMLKVVNIKALPAKEKAEISNMIIAQSNAIQDSLEKSSESDRSGKMASIIRNNKVNVQQEG</sequence>
<evidence type="ECO:0000313" key="3">
    <source>
        <dbReference type="Proteomes" id="UP000003748"/>
    </source>
</evidence>
<gene>
    <name evidence="2" type="ORF">FUSPEROL_01510</name>
</gene>
<dbReference type="OrthoDB" id="2621482at2"/>
<comment type="caution">
    <text evidence="2">The sequence shown here is derived from an EMBL/GenBank/DDBJ whole genome shotgun (WGS) entry which is preliminary data.</text>
</comment>